<reference evidence="1" key="2">
    <citation type="submission" date="2020-09" db="EMBL/GenBank/DDBJ databases">
        <authorList>
            <person name="Sun Q."/>
            <person name="Zhou Y."/>
        </authorList>
    </citation>
    <scope>NUCLEOTIDE SEQUENCE</scope>
    <source>
        <strain evidence="1">CGMCC 1.15082</strain>
    </source>
</reference>
<evidence type="ECO:0008006" key="3">
    <source>
        <dbReference type="Google" id="ProtNLM"/>
    </source>
</evidence>
<evidence type="ECO:0000313" key="2">
    <source>
        <dbReference type="Proteomes" id="UP000646478"/>
    </source>
</evidence>
<gene>
    <name evidence="1" type="ORF">GCM10011491_44500</name>
</gene>
<evidence type="ECO:0000313" key="1">
    <source>
        <dbReference type="EMBL" id="GGB11707.1"/>
    </source>
</evidence>
<organism evidence="1 2">
    <name type="scientific">Brucella endophytica</name>
    <dbReference type="NCBI Taxonomy" id="1963359"/>
    <lineage>
        <taxon>Bacteria</taxon>
        <taxon>Pseudomonadati</taxon>
        <taxon>Pseudomonadota</taxon>
        <taxon>Alphaproteobacteria</taxon>
        <taxon>Hyphomicrobiales</taxon>
        <taxon>Brucellaceae</taxon>
        <taxon>Brucella/Ochrobactrum group</taxon>
        <taxon>Brucella</taxon>
    </lineage>
</organism>
<name>A0A916WMD8_9HYPH</name>
<keyword evidence="2" id="KW-1185">Reference proteome</keyword>
<dbReference type="EMBL" id="BMHH01000035">
    <property type="protein sequence ID" value="GGB11707.1"/>
    <property type="molecule type" value="Genomic_DNA"/>
</dbReference>
<comment type="caution">
    <text evidence="1">The sequence shown here is derived from an EMBL/GenBank/DDBJ whole genome shotgun (WGS) entry which is preliminary data.</text>
</comment>
<proteinExistence type="predicted"/>
<dbReference type="InterPro" id="IPR021815">
    <property type="entry name" value="TsiV"/>
</dbReference>
<dbReference type="AlphaFoldDB" id="A0A916WMD8"/>
<protein>
    <recommendedName>
        <fullName evidence="3">DUF3396 domain-containing protein</fullName>
    </recommendedName>
</protein>
<sequence>MWYEDALFQPQAADRPDPDAVSSFASPAFRLAILSSVHTGHPFKHVDAYSKLFDVFKPILQRDAERLLMIETAGGNPRRRKSIKAEDWKPFEHLAAKVPADDGFFIGFHYQSGTVDLKLQHIDIDNVFDKGPTSFLFSVTGCVQLDATVPVAEWQSGALDIDKLQAALKDLPITTGIAGFGLSLSEEDGTNSEALRNLLPIAEKFPALDISRNRYREWEGYDEKKPGLYWLAGINWLTFVGEPLLTVLGGADAVSQGLPDAIKVTKTPNWVMFQLGDRPITGEAGVDDDLLPLYHALGAKLQPVHGSPERRRASVFGRTNTDKSIEWQRRFYDGKWFGK</sequence>
<dbReference type="RefSeq" id="WP_188826362.1">
    <property type="nucleotide sequence ID" value="NZ_BMHH01000035.1"/>
</dbReference>
<dbReference type="Pfam" id="PF11876">
    <property type="entry name" value="TsiV"/>
    <property type="match status" value="1"/>
</dbReference>
<reference evidence="1" key="1">
    <citation type="journal article" date="2014" name="Int. J. Syst. Evol. Microbiol.">
        <title>Complete genome sequence of Corynebacterium casei LMG S-19264T (=DSM 44701T), isolated from a smear-ripened cheese.</title>
        <authorList>
            <consortium name="US DOE Joint Genome Institute (JGI-PGF)"/>
            <person name="Walter F."/>
            <person name="Albersmeier A."/>
            <person name="Kalinowski J."/>
            <person name="Ruckert C."/>
        </authorList>
    </citation>
    <scope>NUCLEOTIDE SEQUENCE</scope>
    <source>
        <strain evidence="1">CGMCC 1.15082</strain>
    </source>
</reference>
<accession>A0A916WMD8</accession>
<dbReference type="Proteomes" id="UP000646478">
    <property type="component" value="Unassembled WGS sequence"/>
</dbReference>